<evidence type="ECO:0000313" key="4">
    <source>
        <dbReference type="Proteomes" id="UP000520767"/>
    </source>
</evidence>
<dbReference type="EMBL" id="JACHJQ010000003">
    <property type="protein sequence ID" value="MBB4906587.1"/>
    <property type="molecule type" value="Genomic_DNA"/>
</dbReference>
<dbReference type="Pfam" id="PF13349">
    <property type="entry name" value="DUF4097"/>
    <property type="match status" value="1"/>
</dbReference>
<comment type="caution">
    <text evidence="3">The sequence shown here is derived from an EMBL/GenBank/DDBJ whole genome shotgun (WGS) entry which is preliminary data.</text>
</comment>
<feature type="domain" description="DUF4097" evidence="2">
    <location>
        <begin position="42"/>
        <end position="234"/>
    </location>
</feature>
<proteinExistence type="predicted"/>
<evidence type="ECO:0000259" key="2">
    <source>
        <dbReference type="Pfam" id="PF13349"/>
    </source>
</evidence>
<feature type="region of interest" description="Disordered" evidence="1">
    <location>
        <begin position="203"/>
        <end position="236"/>
    </location>
</feature>
<dbReference type="AlphaFoldDB" id="A0A7W7Q3W0"/>
<gene>
    <name evidence="3" type="ORF">FHR82_002807</name>
</gene>
<protein>
    <submittedName>
        <fullName evidence="3">DUF4097 and DUF4098 domain-containing protein YvlB</fullName>
    </submittedName>
</protein>
<evidence type="ECO:0000313" key="3">
    <source>
        <dbReference type="EMBL" id="MBB4906587.1"/>
    </source>
</evidence>
<keyword evidence="4" id="KW-1185">Reference proteome</keyword>
<dbReference type="InterPro" id="IPR025164">
    <property type="entry name" value="Toastrack_DUF4097"/>
</dbReference>
<dbReference type="RefSeq" id="WP_184810781.1">
    <property type="nucleotide sequence ID" value="NZ_JACHJQ010000003.1"/>
</dbReference>
<reference evidence="3 4" key="1">
    <citation type="submission" date="2020-08" db="EMBL/GenBank/DDBJ databases">
        <title>Genomic Encyclopedia of Type Strains, Phase III (KMG-III): the genomes of soil and plant-associated and newly described type strains.</title>
        <authorList>
            <person name="Whitman W."/>
        </authorList>
    </citation>
    <scope>NUCLEOTIDE SEQUENCE [LARGE SCALE GENOMIC DNA]</scope>
    <source>
        <strain evidence="3 4">CECT 8960</strain>
    </source>
</reference>
<dbReference type="PROSITE" id="PS51257">
    <property type="entry name" value="PROKAR_LIPOPROTEIN"/>
    <property type="match status" value="1"/>
</dbReference>
<organism evidence="3 4">
    <name type="scientific">Actinophytocola algeriensis</name>
    <dbReference type="NCBI Taxonomy" id="1768010"/>
    <lineage>
        <taxon>Bacteria</taxon>
        <taxon>Bacillati</taxon>
        <taxon>Actinomycetota</taxon>
        <taxon>Actinomycetes</taxon>
        <taxon>Pseudonocardiales</taxon>
        <taxon>Pseudonocardiaceae</taxon>
    </lineage>
</organism>
<evidence type="ECO:0000256" key="1">
    <source>
        <dbReference type="SAM" id="MobiDB-lite"/>
    </source>
</evidence>
<name>A0A7W7Q3W0_9PSEU</name>
<accession>A0A7W7Q3W0</accession>
<dbReference type="Proteomes" id="UP000520767">
    <property type="component" value="Unassembled WGS sequence"/>
</dbReference>
<sequence length="236" mass="24098">MGSKRAVAGITVGVAGLFLAGCGWVGQNSFDDHEALGQTVTELRFANDSGDVKVSVGDTVEVRRTVRYGDDKPDKTYRVEKDTLLLEECPVRNCTIDYEVTVPAGTRVSGHVDSGSVEVVGMASANVEAESGDITVRDVAGDVNASVQSGSIDLSGIGGAVVAGAQSGDVQVGLTAAKSVAVETQSGNIEVAVPSGKYHVTASTESGNLKNDLGDDPSGEPIDVSAQSGDITIRAA</sequence>